<feature type="region of interest" description="Disordered" evidence="1">
    <location>
        <begin position="93"/>
        <end position="114"/>
    </location>
</feature>
<dbReference type="Proteomes" id="UP000071778">
    <property type="component" value="Chromosome"/>
</dbReference>
<evidence type="ECO:0000256" key="1">
    <source>
        <dbReference type="SAM" id="MobiDB-lite"/>
    </source>
</evidence>
<sequence>MCIHGSRHDQQCDCRRYWCQISIHLPFSPSIAASTSKAGHFFIYFSTLRFQAPQRENLFSIQSPIQQDQPNKTPPGMSQRIKALSADLSPKINRKNNVRSCPAHHSNPPQPPSAQAQIFHLETLRWGHSRDRKSGCQ</sequence>
<evidence type="ECO:0000313" key="2">
    <source>
        <dbReference type="EMBL" id="AMP09172.1"/>
    </source>
</evidence>
<accession>A0A127QHU3</accession>
<keyword evidence="3" id="KW-1185">Reference proteome</keyword>
<dbReference type="EMBL" id="CP013235">
    <property type="protein sequence ID" value="AMP09172.1"/>
    <property type="molecule type" value="Genomic_DNA"/>
</dbReference>
<proteinExistence type="predicted"/>
<evidence type="ECO:0000313" key="3">
    <source>
        <dbReference type="Proteomes" id="UP000071778"/>
    </source>
</evidence>
<protein>
    <submittedName>
        <fullName evidence="2">Uncharacterized protein</fullName>
    </submittedName>
</protein>
<dbReference type="AlphaFoldDB" id="A0A127QHU3"/>
<organism evidence="2 3">
    <name type="scientific">Collimonas arenae</name>
    <dbReference type="NCBI Taxonomy" id="279058"/>
    <lineage>
        <taxon>Bacteria</taxon>
        <taxon>Pseudomonadati</taxon>
        <taxon>Pseudomonadota</taxon>
        <taxon>Betaproteobacteria</taxon>
        <taxon>Burkholderiales</taxon>
        <taxon>Oxalobacteraceae</taxon>
        <taxon>Collimonas</taxon>
    </lineage>
</organism>
<reference evidence="2 3" key="1">
    <citation type="submission" date="2015-11" db="EMBL/GenBank/DDBJ databases">
        <title>Exploring the genomic traits of fungus-feeding bacterial genus Collimonas.</title>
        <authorList>
            <person name="Song C."/>
            <person name="Schmidt R."/>
            <person name="de Jager V."/>
            <person name="Krzyzanowska D."/>
            <person name="Jongedijk E."/>
            <person name="Cankar K."/>
            <person name="Beekwilder J."/>
            <person name="van Veen A."/>
            <person name="de Boer W."/>
            <person name="van Veen J.A."/>
            <person name="Garbeva P."/>
        </authorList>
    </citation>
    <scope>NUCLEOTIDE SEQUENCE [LARGE SCALE GENOMIC DNA]</scope>
    <source>
        <strain evidence="2 3">Ter282</strain>
    </source>
</reference>
<name>A0A127QHU3_9BURK</name>
<feature type="compositionally biased region" description="Low complexity" evidence="1">
    <location>
        <begin position="103"/>
        <end position="114"/>
    </location>
</feature>
<gene>
    <name evidence="2" type="ORF">CAter282_1383</name>
</gene>